<evidence type="ECO:0000256" key="2">
    <source>
        <dbReference type="SAM" id="MobiDB-lite"/>
    </source>
</evidence>
<keyword evidence="1" id="KW-0802">TPR repeat</keyword>
<dbReference type="EMBL" id="JACHHN010000004">
    <property type="protein sequence ID" value="MBB5191582.1"/>
    <property type="molecule type" value="Genomic_DNA"/>
</dbReference>
<dbReference type="InterPro" id="IPR045617">
    <property type="entry name" value="DUF6445"/>
</dbReference>
<dbReference type="Pfam" id="PF20043">
    <property type="entry name" value="DUF6445"/>
    <property type="match status" value="1"/>
</dbReference>
<organism evidence="3 4">
    <name type="scientific">Silvimonas terrae</name>
    <dbReference type="NCBI Taxonomy" id="300266"/>
    <lineage>
        <taxon>Bacteria</taxon>
        <taxon>Pseudomonadati</taxon>
        <taxon>Pseudomonadota</taxon>
        <taxon>Betaproteobacteria</taxon>
        <taxon>Neisseriales</taxon>
        <taxon>Chitinibacteraceae</taxon>
        <taxon>Silvimonas</taxon>
    </lineage>
</organism>
<evidence type="ECO:0000313" key="3">
    <source>
        <dbReference type="EMBL" id="MBB5191582.1"/>
    </source>
</evidence>
<dbReference type="InterPro" id="IPR019734">
    <property type="entry name" value="TPR_rpt"/>
</dbReference>
<comment type="caution">
    <text evidence="3">The sequence shown here is derived from an EMBL/GenBank/DDBJ whole genome shotgun (WGS) entry which is preliminary data.</text>
</comment>
<accession>A0A840RH20</accession>
<name>A0A840RH20_9NEIS</name>
<dbReference type="Pfam" id="PF13414">
    <property type="entry name" value="TPR_11"/>
    <property type="match status" value="1"/>
</dbReference>
<dbReference type="PROSITE" id="PS50005">
    <property type="entry name" value="TPR"/>
    <property type="match status" value="1"/>
</dbReference>
<proteinExistence type="predicted"/>
<reference evidence="3 4" key="1">
    <citation type="submission" date="2020-08" db="EMBL/GenBank/DDBJ databases">
        <title>Genomic Encyclopedia of Type Strains, Phase IV (KMG-IV): sequencing the most valuable type-strain genomes for metagenomic binning, comparative biology and taxonomic classification.</title>
        <authorList>
            <person name="Goeker M."/>
        </authorList>
    </citation>
    <scope>NUCLEOTIDE SEQUENCE [LARGE SCALE GENOMIC DNA]</scope>
    <source>
        <strain evidence="3 4">DSM 18233</strain>
    </source>
</reference>
<protein>
    <submittedName>
        <fullName evidence="3">Flp pilus assembly protein TadD</fullName>
    </submittedName>
</protein>
<dbReference type="Gene3D" id="2.60.120.620">
    <property type="entry name" value="q2cbj1_9rhob like domain"/>
    <property type="match status" value="1"/>
</dbReference>
<dbReference type="AlphaFoldDB" id="A0A840RH20"/>
<keyword evidence="4" id="KW-1185">Reference proteome</keyword>
<feature type="repeat" description="TPR" evidence="1">
    <location>
        <begin position="25"/>
        <end position="58"/>
    </location>
</feature>
<evidence type="ECO:0000313" key="4">
    <source>
        <dbReference type="Proteomes" id="UP000543030"/>
    </source>
</evidence>
<dbReference type="RefSeq" id="WP_184100739.1">
    <property type="nucleotide sequence ID" value="NZ_JACHHN010000004.1"/>
</dbReference>
<dbReference type="Proteomes" id="UP000543030">
    <property type="component" value="Unassembled WGS sequence"/>
</dbReference>
<dbReference type="InterPro" id="IPR011990">
    <property type="entry name" value="TPR-like_helical_dom_sf"/>
</dbReference>
<feature type="compositionally biased region" description="Low complexity" evidence="2">
    <location>
        <begin position="9"/>
        <end position="22"/>
    </location>
</feature>
<dbReference type="Pfam" id="PF14559">
    <property type="entry name" value="TPR_19"/>
    <property type="match status" value="1"/>
</dbReference>
<evidence type="ECO:0000256" key="1">
    <source>
        <dbReference type="PROSITE-ProRule" id="PRU00339"/>
    </source>
</evidence>
<sequence length="454" mass="50184">MGEKKRRLAAGGAAVAEAKPAGNDASHWVETGKRLHHEGRLPEALAAYQRALERNPQQADALHYQGLALIGIGQGAVGVSLLQRSLALEPDNASFHFNVSQHLRRADPAAAFAHLQRAVALQPADLQYTLDYAQALIALGKPEQALDALVAVRPHHPESGALGERIVGLAWQLERLELARATAAEVARQHPQFETRFRIGYALPRKDQPEQETVMSADQWHQCALTGEALDHFIAERDLHVIDDFMADPVAYREHALQQTFEANLYEGQNFPGVQTDGQPAQEIMVRIATALGCAVKWSSPDNGAFRVSVATAEARTDIHIDNEDQGQATTYAAVLYLNPPEQCQGGTTFWQHRATGWDRRPPEDVVRAAGYKDFAAFQDSWSVASADGKRLFDELANARDIWQVQAEIPMRSNRIVIYRGNYYHAISNVFGSTMQDGRLAQLFFFETAPNAQV</sequence>
<dbReference type="SUPFAM" id="SSF48452">
    <property type="entry name" value="TPR-like"/>
    <property type="match status" value="1"/>
</dbReference>
<dbReference type="Gene3D" id="1.25.40.10">
    <property type="entry name" value="Tetratricopeptide repeat domain"/>
    <property type="match status" value="2"/>
</dbReference>
<gene>
    <name evidence="3" type="ORF">HNQ50_002312</name>
</gene>
<feature type="region of interest" description="Disordered" evidence="2">
    <location>
        <begin position="1"/>
        <end position="24"/>
    </location>
</feature>